<feature type="non-terminal residue" evidence="1">
    <location>
        <position position="1"/>
    </location>
</feature>
<keyword evidence="3" id="KW-1185">Reference proteome</keyword>
<name>A0ABQ7XAU6_BRANA</name>
<evidence type="ECO:0000313" key="2">
    <source>
        <dbReference type="EMBL" id="KAH0926679.1"/>
    </source>
</evidence>
<dbReference type="EMBL" id="JAGKQM010000858">
    <property type="protein sequence ID" value="KAH0853082.1"/>
    <property type="molecule type" value="Genomic_DNA"/>
</dbReference>
<proteinExistence type="predicted"/>
<organism evidence="1 3">
    <name type="scientific">Brassica napus</name>
    <name type="common">Rape</name>
    <dbReference type="NCBI Taxonomy" id="3708"/>
    <lineage>
        <taxon>Eukaryota</taxon>
        <taxon>Viridiplantae</taxon>
        <taxon>Streptophyta</taxon>
        <taxon>Embryophyta</taxon>
        <taxon>Tracheophyta</taxon>
        <taxon>Spermatophyta</taxon>
        <taxon>Magnoliopsida</taxon>
        <taxon>eudicotyledons</taxon>
        <taxon>Gunneridae</taxon>
        <taxon>Pentapetalae</taxon>
        <taxon>rosids</taxon>
        <taxon>malvids</taxon>
        <taxon>Brassicales</taxon>
        <taxon>Brassicaceae</taxon>
        <taxon>Brassiceae</taxon>
        <taxon>Brassica</taxon>
    </lineage>
</organism>
<feature type="non-terminal residue" evidence="1">
    <location>
        <position position="88"/>
    </location>
</feature>
<gene>
    <name evidence="2" type="ORF">HID58_018935</name>
    <name evidence="1" type="ORF">HID58_093455</name>
</gene>
<sequence length="88" mass="10379">SLLRHCMRNGVAQFFLLSLEETMVSRQFYSKEDHVHMKMCMFCGLYSWSLTHTLCNPNNKTSIVHSSRFGSEFIYGMFMLKDETKEKI</sequence>
<reference evidence="1 3" key="1">
    <citation type="submission" date="2021-05" db="EMBL/GenBank/DDBJ databases">
        <title>Genome Assembly of Synthetic Allotetraploid Brassica napus Reveals Homoeologous Exchanges between Subgenomes.</title>
        <authorList>
            <person name="Davis J.T."/>
        </authorList>
    </citation>
    <scope>NUCLEOTIDE SEQUENCE [LARGE SCALE GENOMIC DNA]</scope>
    <source>
        <strain evidence="3">cv. Da-Ae</strain>
        <tissue evidence="1">Seedling</tissue>
    </source>
</reference>
<comment type="caution">
    <text evidence="1">The sequence shown here is derived from an EMBL/GenBank/DDBJ whole genome shotgun (WGS) entry which is preliminary data.</text>
</comment>
<dbReference type="EMBL" id="JAGKQM010000005">
    <property type="protein sequence ID" value="KAH0926679.1"/>
    <property type="molecule type" value="Genomic_DNA"/>
</dbReference>
<accession>A0ABQ7XAU6</accession>
<evidence type="ECO:0000313" key="3">
    <source>
        <dbReference type="Proteomes" id="UP000824890"/>
    </source>
</evidence>
<evidence type="ECO:0000313" key="1">
    <source>
        <dbReference type="EMBL" id="KAH0853082.1"/>
    </source>
</evidence>
<protein>
    <submittedName>
        <fullName evidence="1">Uncharacterized protein</fullName>
    </submittedName>
</protein>
<dbReference type="Proteomes" id="UP000824890">
    <property type="component" value="Unassembled WGS sequence"/>
</dbReference>